<dbReference type="GeneID" id="27366681"/>
<accession>M7WWG1</accession>
<keyword evidence="2 4" id="KW-0863">Zinc-finger</keyword>
<evidence type="ECO:0000259" key="5">
    <source>
        <dbReference type="PROSITE" id="PS50865"/>
    </source>
</evidence>
<reference evidence="6 7" key="1">
    <citation type="journal article" date="2012" name="Nat. Commun.">
        <title>A multi-omic map of the lipid-producing yeast Rhodosporidium toruloides.</title>
        <authorList>
            <person name="Zhu Z."/>
            <person name="Zhang S."/>
            <person name="Liu H."/>
            <person name="Shen H."/>
            <person name="Lin X."/>
            <person name="Yang F."/>
            <person name="Zhou Y.J."/>
            <person name="Jin G."/>
            <person name="Ye M."/>
            <person name="Zou H."/>
            <person name="Zou H."/>
            <person name="Zhao Z.K."/>
        </authorList>
    </citation>
    <scope>NUCLEOTIDE SEQUENCE [LARGE SCALE GENOMIC DNA]</scope>
    <source>
        <strain evidence="6 7">NP11</strain>
    </source>
</reference>
<evidence type="ECO:0000313" key="7">
    <source>
        <dbReference type="Proteomes" id="UP000016926"/>
    </source>
</evidence>
<dbReference type="Gene3D" id="6.10.140.2220">
    <property type="match status" value="1"/>
</dbReference>
<name>M7WWG1_RHOT1</name>
<dbReference type="Proteomes" id="UP000016926">
    <property type="component" value="Unassembled WGS sequence"/>
</dbReference>
<dbReference type="InterPro" id="IPR002893">
    <property type="entry name" value="Znf_MYND"/>
</dbReference>
<dbReference type="HOGENOM" id="CLU_950437_0_0_1"/>
<sequence>MSTQAEHPCSVCDRKTKTTCGGCRVVYFCDRSCQAAIWSTHKWLCKNSPDMFTFPALTTDEAATLKQLVGDSNPIVKTAMKRIKLRERDGWQSGKYDSFIDDLARVDCPVPEPRRSLRLLELHFLLRDLQTRSVSPSVTPTPWTDVAYIHWISFDSIQMMNHSPQLRRPGANPLVLLNQPFRQLLIYFTLAHWRRAKQSLPKLQSGSDLVEFALDRLENSGAAGLEQYAGLLGINGMSLTMGDDDGSPMPYETPAVNAFGAGGGAMNEQMMALMRELGLDGGGLGGSGGFAGL</sequence>
<dbReference type="EMBL" id="KB722643">
    <property type="protein sequence ID" value="EMS24942.1"/>
    <property type="molecule type" value="Genomic_DNA"/>
</dbReference>
<dbReference type="SUPFAM" id="SSF144232">
    <property type="entry name" value="HIT/MYND zinc finger-like"/>
    <property type="match status" value="1"/>
</dbReference>
<evidence type="ECO:0000256" key="3">
    <source>
        <dbReference type="ARBA" id="ARBA00022833"/>
    </source>
</evidence>
<dbReference type="PROSITE" id="PS50865">
    <property type="entry name" value="ZF_MYND_2"/>
    <property type="match status" value="1"/>
</dbReference>
<keyword evidence="3" id="KW-0862">Zinc</keyword>
<keyword evidence="7" id="KW-1185">Reference proteome</keyword>
<dbReference type="Pfam" id="PF01753">
    <property type="entry name" value="zf-MYND"/>
    <property type="match status" value="1"/>
</dbReference>
<dbReference type="RefSeq" id="XP_016276061.1">
    <property type="nucleotide sequence ID" value="XM_016416342.1"/>
</dbReference>
<feature type="domain" description="MYND-type" evidence="5">
    <location>
        <begin position="9"/>
        <end position="45"/>
    </location>
</feature>
<evidence type="ECO:0000256" key="4">
    <source>
        <dbReference type="PROSITE-ProRule" id="PRU00134"/>
    </source>
</evidence>
<dbReference type="OrthoDB" id="432970at2759"/>
<gene>
    <name evidence="6" type="ORF">RHTO_02668</name>
</gene>
<evidence type="ECO:0000313" key="6">
    <source>
        <dbReference type="EMBL" id="EMS24942.1"/>
    </source>
</evidence>
<evidence type="ECO:0000256" key="2">
    <source>
        <dbReference type="ARBA" id="ARBA00022771"/>
    </source>
</evidence>
<dbReference type="AlphaFoldDB" id="M7WWG1"/>
<evidence type="ECO:0000256" key="1">
    <source>
        <dbReference type="ARBA" id="ARBA00022723"/>
    </source>
</evidence>
<organism evidence="6 7">
    <name type="scientific">Rhodotorula toruloides (strain NP11)</name>
    <name type="common">Yeast</name>
    <name type="synonym">Rhodosporidium toruloides</name>
    <dbReference type="NCBI Taxonomy" id="1130832"/>
    <lineage>
        <taxon>Eukaryota</taxon>
        <taxon>Fungi</taxon>
        <taxon>Dikarya</taxon>
        <taxon>Basidiomycota</taxon>
        <taxon>Pucciniomycotina</taxon>
        <taxon>Microbotryomycetes</taxon>
        <taxon>Sporidiobolales</taxon>
        <taxon>Sporidiobolaceae</taxon>
        <taxon>Rhodotorula</taxon>
    </lineage>
</organism>
<keyword evidence="1" id="KW-0479">Metal-binding</keyword>
<dbReference type="GO" id="GO:0008270">
    <property type="term" value="F:zinc ion binding"/>
    <property type="evidence" value="ECO:0007669"/>
    <property type="project" value="UniProtKB-KW"/>
</dbReference>
<proteinExistence type="predicted"/>
<protein>
    <submittedName>
        <fullName evidence="6">Zinc finger, MYND-type protein</fullName>
    </submittedName>
</protein>